<dbReference type="EMBL" id="FRAU01000006">
    <property type="protein sequence ID" value="SHK78457.1"/>
    <property type="molecule type" value="Genomic_DNA"/>
</dbReference>
<dbReference type="STRING" id="633813.SAMN04488087_1964"/>
<dbReference type="RefSeq" id="WP_072715895.1">
    <property type="nucleotide sequence ID" value="NZ_FRAU01000006.1"/>
</dbReference>
<reference evidence="2" key="1">
    <citation type="submission" date="2016-11" db="EMBL/GenBank/DDBJ databases">
        <authorList>
            <person name="Varghese N."/>
            <person name="Submissions S."/>
        </authorList>
    </citation>
    <scope>NUCLEOTIDE SEQUENCE [LARGE SCALE GENOMIC DNA]</scope>
    <source>
        <strain evidence="2">DSM 22212</strain>
    </source>
</reference>
<sequence length="72" mass="7884">MEAPRYEEVRNAFIRLRLEDKARFLIEATAATLADGIEAVGALLARGLERCMESSQRRAASGSNRATATDQS</sequence>
<dbReference type="Proteomes" id="UP000185812">
    <property type="component" value="Unassembled WGS sequence"/>
</dbReference>
<proteinExistence type="predicted"/>
<keyword evidence="2" id="KW-1185">Reference proteome</keyword>
<gene>
    <name evidence="1" type="ORF">SAMN04488087_1964</name>
</gene>
<accession>A0A1M6VAC5</accession>
<name>A0A1M6VAC5_9BACT</name>
<dbReference type="OrthoDB" id="9972931at2"/>
<protein>
    <submittedName>
        <fullName evidence="1">Uncharacterized protein</fullName>
    </submittedName>
</protein>
<organism evidence="1 2">
    <name type="scientific">Rhodothermus profundi</name>
    <dbReference type="NCBI Taxonomy" id="633813"/>
    <lineage>
        <taxon>Bacteria</taxon>
        <taxon>Pseudomonadati</taxon>
        <taxon>Rhodothermota</taxon>
        <taxon>Rhodothermia</taxon>
        <taxon>Rhodothermales</taxon>
        <taxon>Rhodothermaceae</taxon>
        <taxon>Rhodothermus</taxon>
    </lineage>
</organism>
<evidence type="ECO:0000313" key="2">
    <source>
        <dbReference type="Proteomes" id="UP000185812"/>
    </source>
</evidence>
<dbReference type="AlphaFoldDB" id="A0A1M6VAC5"/>
<evidence type="ECO:0000313" key="1">
    <source>
        <dbReference type="EMBL" id="SHK78457.1"/>
    </source>
</evidence>